<dbReference type="InterPro" id="IPR006073">
    <property type="entry name" value="GTP-bd"/>
</dbReference>
<dbReference type="InterPro" id="IPR004396">
    <property type="entry name" value="ATPase_YchF/OLA1"/>
</dbReference>
<dbReference type="GO" id="GO:0043023">
    <property type="term" value="F:ribosomal large subunit binding"/>
    <property type="evidence" value="ECO:0007669"/>
    <property type="project" value="UniProtKB-UniRule"/>
</dbReference>
<dbReference type="GO" id="GO:0005524">
    <property type="term" value="F:ATP binding"/>
    <property type="evidence" value="ECO:0007669"/>
    <property type="project" value="UniProtKB-UniRule"/>
</dbReference>
<dbReference type="PIRSF" id="PIRSF006641">
    <property type="entry name" value="CHP00092"/>
    <property type="match status" value="1"/>
</dbReference>
<dbReference type="STRING" id="1798676.A3B90_01785"/>
<dbReference type="Gene3D" id="1.10.150.300">
    <property type="entry name" value="TGS-like domain"/>
    <property type="match status" value="1"/>
</dbReference>
<dbReference type="PROSITE" id="PS51710">
    <property type="entry name" value="G_OBG"/>
    <property type="match status" value="1"/>
</dbReference>
<dbReference type="PANTHER" id="PTHR23305">
    <property type="entry name" value="OBG GTPASE FAMILY"/>
    <property type="match status" value="1"/>
</dbReference>
<gene>
    <name evidence="5" type="primary">ychF</name>
    <name evidence="7" type="ORF">A3B90_01785</name>
</gene>
<dbReference type="Gene3D" id="3.40.50.300">
    <property type="entry name" value="P-loop containing nucleotide triphosphate hydrolases"/>
    <property type="match status" value="1"/>
</dbReference>
<dbReference type="Proteomes" id="UP000178742">
    <property type="component" value="Unassembled WGS sequence"/>
</dbReference>
<dbReference type="Gene3D" id="3.10.20.30">
    <property type="match status" value="1"/>
</dbReference>
<evidence type="ECO:0000256" key="1">
    <source>
        <dbReference type="ARBA" id="ARBA00022723"/>
    </source>
</evidence>
<dbReference type="Pfam" id="PF06071">
    <property type="entry name" value="YchF-GTPase_C"/>
    <property type="match status" value="1"/>
</dbReference>
<dbReference type="FunFam" id="3.10.20.30:FF:000001">
    <property type="entry name" value="Ribosome-binding ATPase YchF"/>
    <property type="match status" value="1"/>
</dbReference>
<evidence type="ECO:0000256" key="5">
    <source>
        <dbReference type="HAMAP-Rule" id="MF_00944"/>
    </source>
</evidence>
<dbReference type="CDD" id="cd04867">
    <property type="entry name" value="TGS_YchF_OLA1"/>
    <property type="match status" value="1"/>
</dbReference>
<evidence type="ECO:0000259" key="6">
    <source>
        <dbReference type="PROSITE" id="PS51710"/>
    </source>
</evidence>
<dbReference type="InterPro" id="IPR013029">
    <property type="entry name" value="YchF_C"/>
</dbReference>
<dbReference type="PANTHER" id="PTHR23305:SF18">
    <property type="entry name" value="OBG-TYPE G DOMAIN-CONTAINING PROTEIN"/>
    <property type="match status" value="1"/>
</dbReference>
<dbReference type="GO" id="GO:0005525">
    <property type="term" value="F:GTP binding"/>
    <property type="evidence" value="ECO:0007669"/>
    <property type="project" value="InterPro"/>
</dbReference>
<dbReference type="EMBL" id="MFPX01000021">
    <property type="protein sequence ID" value="OGH66294.1"/>
    <property type="molecule type" value="Genomic_DNA"/>
</dbReference>
<sequence>MLSIGIVGLPNVGKSTLFNALTRSKQANAQNYPFCTIEPNVGVVEVPDARLAELSTTEKSLKIVPTAIQFIDIAGIVKGASEGEGLGNKFLSHIRECDAIAQVVRGFVNDDIIHVHNRVDPKDDAAVINLELILADLQAVTKRLENAHKKARGVIPKEVAKEIEVLERVKAQLEAEKPARGLEYDEDDMIVMKELCLLTMKPMMYVVNLDEQSAVSGEKLIIEEGIPHVYVCAKVEEELGELSPEEAKEFMVGLGMDQSGLDKIIVAGYKLLDLVTYFTSGLQESRAWTVKANTKAPDAAGVIHTDFIKGFIKADVVYWKDFVELGGWSGVKGTAKIRLEGKEYIVVDGDVIYFHVGV</sequence>
<dbReference type="GO" id="GO:0046872">
    <property type="term" value="F:metal ion binding"/>
    <property type="evidence" value="ECO:0007669"/>
    <property type="project" value="UniProtKB-KW"/>
</dbReference>
<dbReference type="NCBIfam" id="TIGR00092">
    <property type="entry name" value="redox-regulated ATPase YchF"/>
    <property type="match status" value="1"/>
</dbReference>
<dbReference type="FunFam" id="1.10.150.300:FF:000001">
    <property type="entry name" value="Ribosome-binding ATPase YchF"/>
    <property type="match status" value="1"/>
</dbReference>
<evidence type="ECO:0000313" key="8">
    <source>
        <dbReference type="Proteomes" id="UP000178742"/>
    </source>
</evidence>
<dbReference type="PRINTS" id="PR00326">
    <property type="entry name" value="GTP1OBG"/>
</dbReference>
<keyword evidence="2 5" id="KW-0547">Nucleotide-binding</keyword>
<dbReference type="InterPro" id="IPR012675">
    <property type="entry name" value="Beta-grasp_dom_sf"/>
</dbReference>
<feature type="binding site" evidence="5">
    <location>
        <begin position="11"/>
        <end position="16"/>
    </location>
    <ligand>
        <name>ATP</name>
        <dbReference type="ChEBI" id="CHEBI:30616"/>
    </ligand>
</feature>
<dbReference type="InterPro" id="IPR041706">
    <property type="entry name" value="YchF_N"/>
</dbReference>
<dbReference type="InterPro" id="IPR023192">
    <property type="entry name" value="TGS-like_dom_sf"/>
</dbReference>
<comment type="caution">
    <text evidence="7">The sequence shown here is derived from an EMBL/GenBank/DDBJ whole genome shotgun (WGS) entry which is preliminary data.</text>
</comment>
<dbReference type="InterPro" id="IPR031167">
    <property type="entry name" value="G_OBG"/>
</dbReference>
<protein>
    <recommendedName>
        <fullName evidence="5">Ribosome-binding ATPase YchF</fullName>
    </recommendedName>
</protein>
<evidence type="ECO:0000313" key="7">
    <source>
        <dbReference type="EMBL" id="OGH66294.1"/>
    </source>
</evidence>
<dbReference type="InterPro" id="IPR027417">
    <property type="entry name" value="P-loop_NTPase"/>
</dbReference>
<name>A0A1F6M3U7_9BACT</name>
<evidence type="ECO:0000256" key="4">
    <source>
        <dbReference type="ARBA" id="ARBA00022842"/>
    </source>
</evidence>
<organism evidence="7 8">
    <name type="scientific">Candidatus Magasanikbacteria bacterium RIFCSPHIGHO2_02_FULL_41_13</name>
    <dbReference type="NCBI Taxonomy" id="1798676"/>
    <lineage>
        <taxon>Bacteria</taxon>
        <taxon>Candidatus Magasanikiibacteriota</taxon>
    </lineage>
</organism>
<dbReference type="GO" id="GO:0005737">
    <property type="term" value="C:cytoplasm"/>
    <property type="evidence" value="ECO:0007669"/>
    <property type="project" value="TreeGrafter"/>
</dbReference>
<comment type="similarity">
    <text evidence="5">Belongs to the TRAFAC class OBG-HflX-like GTPase superfamily. OBG GTPase family. YchF/OLA1 subfamily.</text>
</comment>
<keyword evidence="4" id="KW-0460">Magnesium</keyword>
<comment type="function">
    <text evidence="5">ATPase that binds to both the 70S ribosome and the 50S ribosomal subunit in a nucleotide-independent manner.</text>
</comment>
<dbReference type="SUPFAM" id="SSF52540">
    <property type="entry name" value="P-loop containing nucleoside triphosphate hydrolases"/>
    <property type="match status" value="1"/>
</dbReference>
<proteinExistence type="inferred from homology"/>
<dbReference type="AlphaFoldDB" id="A0A1F6M3U7"/>
<dbReference type="SUPFAM" id="SSF81271">
    <property type="entry name" value="TGS-like"/>
    <property type="match status" value="1"/>
</dbReference>
<dbReference type="InterPro" id="IPR012676">
    <property type="entry name" value="TGS-like"/>
</dbReference>
<keyword evidence="1" id="KW-0479">Metal-binding</keyword>
<keyword evidence="3 5" id="KW-0067">ATP-binding</keyword>
<reference evidence="7 8" key="1">
    <citation type="journal article" date="2016" name="Nat. Commun.">
        <title>Thousands of microbial genomes shed light on interconnected biogeochemical processes in an aquifer system.</title>
        <authorList>
            <person name="Anantharaman K."/>
            <person name="Brown C.T."/>
            <person name="Hug L.A."/>
            <person name="Sharon I."/>
            <person name="Castelle C.J."/>
            <person name="Probst A.J."/>
            <person name="Thomas B.C."/>
            <person name="Singh A."/>
            <person name="Wilkins M.J."/>
            <person name="Karaoz U."/>
            <person name="Brodie E.L."/>
            <person name="Williams K.H."/>
            <person name="Hubbard S.S."/>
            <person name="Banfield J.F."/>
        </authorList>
    </citation>
    <scope>NUCLEOTIDE SEQUENCE [LARGE SCALE GENOMIC DNA]</scope>
</reference>
<feature type="domain" description="OBG-type G" evidence="6">
    <location>
        <begin position="2"/>
        <end position="251"/>
    </location>
</feature>
<dbReference type="CDD" id="cd01900">
    <property type="entry name" value="YchF"/>
    <property type="match status" value="1"/>
</dbReference>
<evidence type="ECO:0000256" key="3">
    <source>
        <dbReference type="ARBA" id="ARBA00022840"/>
    </source>
</evidence>
<accession>A0A1F6M3U7</accession>
<dbReference type="HAMAP" id="MF_00944">
    <property type="entry name" value="YchF_OLA1_ATPase"/>
    <property type="match status" value="1"/>
</dbReference>
<dbReference type="Pfam" id="PF01926">
    <property type="entry name" value="MMR_HSR1"/>
    <property type="match status" value="1"/>
</dbReference>
<dbReference type="GO" id="GO:0016887">
    <property type="term" value="F:ATP hydrolysis activity"/>
    <property type="evidence" value="ECO:0007669"/>
    <property type="project" value="UniProtKB-UniRule"/>
</dbReference>
<evidence type="ECO:0000256" key="2">
    <source>
        <dbReference type="ARBA" id="ARBA00022741"/>
    </source>
</evidence>